<sequence>ALRFTREAHPHLFDARYPALQAHAARCEALPPFQEIVQPLAPPKG</sequence>
<reference evidence="1 2" key="1">
    <citation type="submission" date="2019-04" db="EMBL/GenBank/DDBJ databases">
        <title>The CDC panel for molecular diagnostics of ciprofloxacin resistance and its use for research and clinical development.</title>
        <authorList>
            <person name="Liu H."/>
            <person name="Tang K."/>
            <person name="Pham C."/>
            <person name="Schmerer M."/>
        </authorList>
    </citation>
    <scope>NUCLEOTIDE SEQUENCE [LARGE SCALE GENOMIC DNA]</scope>
    <source>
        <strain evidence="1 2">LRRBGS_0742</strain>
    </source>
</reference>
<dbReference type="EMBL" id="SUQX01000420">
    <property type="protein sequence ID" value="TJX00206.1"/>
    <property type="molecule type" value="Genomic_DNA"/>
</dbReference>
<dbReference type="Gene3D" id="1.20.1050.10">
    <property type="match status" value="1"/>
</dbReference>
<comment type="caution">
    <text evidence="1">The sequence shown here is derived from an EMBL/GenBank/DDBJ whole genome shotgun (WGS) entry which is preliminary data.</text>
</comment>
<evidence type="ECO:0000313" key="1">
    <source>
        <dbReference type="EMBL" id="TJX00206.1"/>
    </source>
</evidence>
<name>A0AAX2TLX2_NEIGO</name>
<protein>
    <submittedName>
        <fullName evidence="1">Glutathione S-transferase family protein</fullName>
    </submittedName>
</protein>
<gene>
    <name evidence="1" type="ORF">E8M63_14720</name>
</gene>
<accession>A0AAX2TLX2</accession>
<evidence type="ECO:0000313" key="2">
    <source>
        <dbReference type="Proteomes" id="UP000307092"/>
    </source>
</evidence>
<feature type="non-terminal residue" evidence="1">
    <location>
        <position position="1"/>
    </location>
</feature>
<dbReference type="SUPFAM" id="SSF47616">
    <property type="entry name" value="GST C-terminal domain-like"/>
    <property type="match status" value="1"/>
</dbReference>
<organism evidence="1 2">
    <name type="scientific">Neisseria gonorrhoeae</name>
    <dbReference type="NCBI Taxonomy" id="485"/>
    <lineage>
        <taxon>Bacteria</taxon>
        <taxon>Pseudomonadati</taxon>
        <taxon>Pseudomonadota</taxon>
        <taxon>Betaproteobacteria</taxon>
        <taxon>Neisseriales</taxon>
        <taxon>Neisseriaceae</taxon>
        <taxon>Neisseria</taxon>
    </lineage>
</organism>
<dbReference type="Proteomes" id="UP000307092">
    <property type="component" value="Unassembled WGS sequence"/>
</dbReference>
<proteinExistence type="predicted"/>
<dbReference type="AlphaFoldDB" id="A0AAX2TLX2"/>
<dbReference type="InterPro" id="IPR036282">
    <property type="entry name" value="Glutathione-S-Trfase_C_sf"/>
</dbReference>